<dbReference type="Proteomes" id="UP000014760">
    <property type="component" value="Unassembled WGS sequence"/>
</dbReference>
<evidence type="ECO:0008006" key="8">
    <source>
        <dbReference type="Google" id="ProtNLM"/>
    </source>
</evidence>
<dbReference type="AlphaFoldDB" id="R7VC66"/>
<gene>
    <name evidence="5" type="ORF">CAPTEDRAFT_218213</name>
</gene>
<keyword evidence="2 4" id="KW-0732">Signal</keyword>
<evidence type="ECO:0000313" key="5">
    <source>
        <dbReference type="EMBL" id="ELU16194.1"/>
    </source>
</evidence>
<dbReference type="EMBL" id="KB293265">
    <property type="protein sequence ID" value="ELU16194.1"/>
    <property type="molecule type" value="Genomic_DNA"/>
</dbReference>
<dbReference type="InterPro" id="IPR032675">
    <property type="entry name" value="LRR_dom_sf"/>
</dbReference>
<dbReference type="InterPro" id="IPR050467">
    <property type="entry name" value="LRFN"/>
</dbReference>
<keyword evidence="3" id="KW-0677">Repeat</keyword>
<dbReference type="PROSITE" id="PS51450">
    <property type="entry name" value="LRR"/>
    <property type="match status" value="1"/>
</dbReference>
<dbReference type="InterPro" id="IPR003591">
    <property type="entry name" value="Leu-rich_rpt_typical-subtyp"/>
</dbReference>
<feature type="chain" id="PRO_5008788879" description="LRRCT domain-containing protein" evidence="4">
    <location>
        <begin position="22"/>
        <end position="244"/>
    </location>
</feature>
<dbReference type="Gene3D" id="3.80.10.10">
    <property type="entry name" value="Ribonuclease Inhibitor"/>
    <property type="match status" value="2"/>
</dbReference>
<evidence type="ECO:0000313" key="7">
    <source>
        <dbReference type="Proteomes" id="UP000014760"/>
    </source>
</evidence>
<dbReference type="EMBL" id="AMQN01017565">
    <property type="status" value="NOT_ANNOTATED_CDS"/>
    <property type="molecule type" value="Genomic_DNA"/>
</dbReference>
<dbReference type="PANTHER" id="PTHR45842">
    <property type="entry name" value="SYNAPTIC ADHESION-LIKE MOLECULE SALM"/>
    <property type="match status" value="1"/>
</dbReference>
<dbReference type="STRING" id="283909.R7VC66"/>
<accession>R7VC66</accession>
<reference evidence="7" key="1">
    <citation type="submission" date="2012-12" db="EMBL/GenBank/DDBJ databases">
        <authorList>
            <person name="Hellsten U."/>
            <person name="Grimwood J."/>
            <person name="Chapman J.A."/>
            <person name="Shapiro H."/>
            <person name="Aerts A."/>
            <person name="Otillar R.P."/>
            <person name="Terry A.Y."/>
            <person name="Boore J.L."/>
            <person name="Simakov O."/>
            <person name="Marletaz F."/>
            <person name="Cho S.-J."/>
            <person name="Edsinger-Gonzales E."/>
            <person name="Havlak P."/>
            <person name="Kuo D.-H."/>
            <person name="Larsson T."/>
            <person name="Lv J."/>
            <person name="Arendt D."/>
            <person name="Savage R."/>
            <person name="Osoegawa K."/>
            <person name="de Jong P."/>
            <person name="Lindberg D.R."/>
            <person name="Seaver E.C."/>
            <person name="Weisblat D.A."/>
            <person name="Putnam N.H."/>
            <person name="Grigoriev I.V."/>
            <person name="Rokhsar D.S."/>
        </authorList>
    </citation>
    <scope>NUCLEOTIDE SEQUENCE</scope>
    <source>
        <strain evidence="7">I ESC-2004</strain>
    </source>
</reference>
<protein>
    <recommendedName>
        <fullName evidence="8">LRRCT domain-containing protein</fullName>
    </recommendedName>
</protein>
<dbReference type="GO" id="GO:0016020">
    <property type="term" value="C:membrane"/>
    <property type="evidence" value="ECO:0007669"/>
    <property type="project" value="UniProtKB-SubCell"/>
</dbReference>
<proteinExistence type="predicted"/>
<name>R7VC66_CAPTE</name>
<feature type="signal peptide" evidence="4">
    <location>
        <begin position="1"/>
        <end position="21"/>
    </location>
</feature>
<dbReference type="OMA" id="TCAIQPL"/>
<evidence type="ECO:0000256" key="2">
    <source>
        <dbReference type="ARBA" id="ARBA00022729"/>
    </source>
</evidence>
<dbReference type="PANTHER" id="PTHR45842:SF22">
    <property type="entry name" value="INSULIN-LIKE GROWTH FACTOR-BINDING PROTEIN COMPLEX ACID LABILE SUBUNIT ISOFORM X1"/>
    <property type="match status" value="1"/>
</dbReference>
<evidence type="ECO:0000313" key="6">
    <source>
        <dbReference type="EnsemblMetazoa" id="CapteP218213"/>
    </source>
</evidence>
<evidence type="ECO:0000256" key="3">
    <source>
        <dbReference type="ARBA" id="ARBA00022737"/>
    </source>
</evidence>
<sequence length="244" mass="28077">MFCLWVALCCGSLQFTISGEAIDLPNQGLLEIPKNISAATTYLNLDYNEIQILRNDGLAHLPNLQHLFVQHNQLRIIEKHAFRGTQLGRILISNNQLRHFPYLLDINETLKTIRIVDNGLRVVKEEHLRGLEKLENLYLSDNDIYTIPDIKTLLPMLAHFDFANMALECCDKLLPLTSFTNETLDVRLRPCSYPPELKDEIWWNISKEAINKPCPGAFTTFRHEAMCHAVMNNSSHQVRTRRIA</sequence>
<reference evidence="6" key="3">
    <citation type="submission" date="2015-06" db="UniProtKB">
        <authorList>
            <consortium name="EnsemblMetazoa"/>
        </authorList>
    </citation>
    <scope>IDENTIFICATION</scope>
</reference>
<evidence type="ECO:0000256" key="1">
    <source>
        <dbReference type="ARBA" id="ARBA00022614"/>
    </source>
</evidence>
<keyword evidence="7" id="KW-1185">Reference proteome</keyword>
<evidence type="ECO:0000256" key="4">
    <source>
        <dbReference type="SAM" id="SignalP"/>
    </source>
</evidence>
<organism evidence="5">
    <name type="scientific">Capitella teleta</name>
    <name type="common">Polychaete worm</name>
    <dbReference type="NCBI Taxonomy" id="283909"/>
    <lineage>
        <taxon>Eukaryota</taxon>
        <taxon>Metazoa</taxon>
        <taxon>Spiralia</taxon>
        <taxon>Lophotrochozoa</taxon>
        <taxon>Annelida</taxon>
        <taxon>Polychaeta</taxon>
        <taxon>Sedentaria</taxon>
        <taxon>Scolecida</taxon>
        <taxon>Capitellidae</taxon>
        <taxon>Capitella</taxon>
    </lineage>
</organism>
<dbReference type="SMART" id="SM00369">
    <property type="entry name" value="LRR_TYP"/>
    <property type="match status" value="2"/>
</dbReference>
<keyword evidence="1" id="KW-0433">Leucine-rich repeat</keyword>
<dbReference type="SUPFAM" id="SSF52058">
    <property type="entry name" value="L domain-like"/>
    <property type="match status" value="1"/>
</dbReference>
<dbReference type="OrthoDB" id="8400687at2759"/>
<dbReference type="Pfam" id="PF13855">
    <property type="entry name" value="LRR_8"/>
    <property type="match status" value="1"/>
</dbReference>
<dbReference type="HOGENOM" id="CLU_074440_1_0_1"/>
<dbReference type="EnsemblMetazoa" id="CapteT218213">
    <property type="protein sequence ID" value="CapteP218213"/>
    <property type="gene ID" value="CapteG218213"/>
</dbReference>
<dbReference type="InterPro" id="IPR001611">
    <property type="entry name" value="Leu-rich_rpt"/>
</dbReference>
<reference evidence="5 7" key="2">
    <citation type="journal article" date="2013" name="Nature">
        <title>Insights into bilaterian evolution from three spiralian genomes.</title>
        <authorList>
            <person name="Simakov O."/>
            <person name="Marletaz F."/>
            <person name="Cho S.J."/>
            <person name="Edsinger-Gonzales E."/>
            <person name="Havlak P."/>
            <person name="Hellsten U."/>
            <person name="Kuo D.H."/>
            <person name="Larsson T."/>
            <person name="Lv J."/>
            <person name="Arendt D."/>
            <person name="Savage R."/>
            <person name="Osoegawa K."/>
            <person name="de Jong P."/>
            <person name="Grimwood J."/>
            <person name="Chapman J.A."/>
            <person name="Shapiro H."/>
            <person name="Aerts A."/>
            <person name="Otillar R.P."/>
            <person name="Terry A.Y."/>
            <person name="Boore J.L."/>
            <person name="Grigoriev I.V."/>
            <person name="Lindberg D.R."/>
            <person name="Seaver E.C."/>
            <person name="Weisblat D.A."/>
            <person name="Putnam N.H."/>
            <person name="Rokhsar D.S."/>
        </authorList>
    </citation>
    <scope>NUCLEOTIDE SEQUENCE</scope>
    <source>
        <strain evidence="5 7">I ESC-2004</strain>
    </source>
</reference>